<dbReference type="GO" id="GO:0042765">
    <property type="term" value="C:GPI-anchor transamidase complex"/>
    <property type="evidence" value="ECO:0007669"/>
    <property type="project" value="InterPro"/>
</dbReference>
<keyword evidence="2" id="KW-1133">Transmembrane helix</keyword>
<feature type="region of interest" description="Disordered" evidence="1">
    <location>
        <begin position="433"/>
        <end position="458"/>
    </location>
</feature>
<dbReference type="UniPathway" id="UPA00196"/>
<dbReference type="PaxDb" id="35128-Thaps6874"/>
<gene>
    <name evidence="3" type="ORF">THAPS_6874</name>
</gene>
<evidence type="ECO:0000313" key="3">
    <source>
        <dbReference type="EMBL" id="ACI64502.1"/>
    </source>
</evidence>
<dbReference type="EMBL" id="CP001160">
    <property type="protein sequence ID" value="ACI64502.1"/>
    <property type="molecule type" value="Genomic_DNA"/>
</dbReference>
<dbReference type="KEGG" id="tps:THAPS_6874"/>
<evidence type="ECO:0000256" key="2">
    <source>
        <dbReference type="SAM" id="Phobius"/>
    </source>
</evidence>
<dbReference type="HOGENOM" id="CLU_427984_0_0_1"/>
<dbReference type="Proteomes" id="UP000001449">
    <property type="component" value="Chromosome 7"/>
</dbReference>
<dbReference type="GeneID" id="7449198"/>
<dbReference type="GO" id="GO:0016255">
    <property type="term" value="P:attachment of GPI anchor to protein"/>
    <property type="evidence" value="ECO:0007669"/>
    <property type="project" value="InterPro"/>
</dbReference>
<keyword evidence="2" id="KW-0812">Transmembrane</keyword>
<keyword evidence="4" id="KW-1185">Reference proteome</keyword>
<evidence type="ECO:0000256" key="1">
    <source>
        <dbReference type="SAM" id="MobiDB-lite"/>
    </source>
</evidence>
<accession>B5YMQ6</accession>
<organism evidence="3 4">
    <name type="scientific">Thalassiosira pseudonana</name>
    <name type="common">Marine diatom</name>
    <name type="synonym">Cyclotella nana</name>
    <dbReference type="NCBI Taxonomy" id="35128"/>
    <lineage>
        <taxon>Eukaryota</taxon>
        <taxon>Sar</taxon>
        <taxon>Stramenopiles</taxon>
        <taxon>Ochrophyta</taxon>
        <taxon>Bacillariophyta</taxon>
        <taxon>Coscinodiscophyceae</taxon>
        <taxon>Thalassiosirophycidae</taxon>
        <taxon>Thalassiosirales</taxon>
        <taxon>Thalassiosiraceae</taxon>
        <taxon>Thalassiosira</taxon>
    </lineage>
</organism>
<dbReference type="eggNOG" id="ENOG502RX0N">
    <property type="taxonomic scope" value="Eukaryota"/>
</dbReference>
<protein>
    <submittedName>
        <fullName evidence="3">Uncharacterized protein</fullName>
    </submittedName>
</protein>
<dbReference type="InterPro" id="IPR019540">
    <property type="entry name" value="PtdIno-glycan_biosynth_class_S"/>
</dbReference>
<dbReference type="Pfam" id="PF10510">
    <property type="entry name" value="PIG-S"/>
    <property type="match status" value="1"/>
</dbReference>
<sequence length="640" mass="70301">MAGTRLAVHTTFVVQLFLLVLTSYLYATNKKHGVFSSTEPFIVDQSGWKLLVEDVKAVVPRGSDDGGGKRGVVEQLTESAGEILTQVESLLGMGPDIIGRDERSSGFVHEIRQKLEALPLAGATQTNIVPSLKIKLLVPQFQGDKDKAIKIQSLAETMERGLQTHYGVRVVAVASDLGASNAQSCDEWSVPTTSSSQRQINEQRRELIHPQIILLTGCTRTTIPEPRVASIAVNQSDGTIVVRTIHNIDDGDDQWKQLQHLLEKDVSGVLSGIIPFLRPSTRFQLSRVSVHLIVEDPTSHHVEKGDKADKLHFNALSKALTTSVNSVINPMLQELAFVYGGNVQLSNSTLSSKGSVGLTTHSSAYLPLPDETIELELSNDESPPTKYVTNEALASWMHDHSKQRNHNHVDSMPDSFEWMLYIPSSDHSPLRIHDESSGGEGPSITLERPATGGAGAGNTNPTGISIINLDSSMVDVEMLPRQYHITFIQSLQHLVGYIRAVHGLLPTHADHSTSTVIVETGVSQQFTFWELESIARSHWSSVLEEVLSKTDATMALMRKHANTLAFPDHVAYKLNNATHLLRQSISLVEQGLPTLHATSTLYGSLRYIESLQADPDFMELQHFAIDHYLAVFSPLGLCEK</sequence>
<proteinExistence type="predicted"/>
<name>B5YMQ6_THAPS</name>
<dbReference type="GO" id="GO:0006506">
    <property type="term" value="P:GPI anchor biosynthetic process"/>
    <property type="evidence" value="ECO:0007669"/>
    <property type="project" value="UniProtKB-UniPathway"/>
</dbReference>
<keyword evidence="2" id="KW-0472">Membrane</keyword>
<evidence type="ECO:0000313" key="4">
    <source>
        <dbReference type="Proteomes" id="UP000001449"/>
    </source>
</evidence>
<dbReference type="RefSeq" id="XP_002295785.1">
    <property type="nucleotide sequence ID" value="XM_002295749.1"/>
</dbReference>
<reference evidence="3 4" key="1">
    <citation type="journal article" date="2004" name="Science">
        <title>The genome of the diatom Thalassiosira pseudonana: ecology, evolution, and metabolism.</title>
        <authorList>
            <person name="Armbrust E.V."/>
            <person name="Berges J.A."/>
            <person name="Bowler C."/>
            <person name="Green B.R."/>
            <person name="Martinez D."/>
            <person name="Putnam N.H."/>
            <person name="Zhou S."/>
            <person name="Allen A.E."/>
            <person name="Apt K.E."/>
            <person name="Bechner M."/>
            <person name="Brzezinski M.A."/>
            <person name="Chaal B.K."/>
            <person name="Chiovitti A."/>
            <person name="Davis A.K."/>
            <person name="Demarest M.S."/>
            <person name="Detter J.C."/>
            <person name="Glavina T."/>
            <person name="Goodstein D."/>
            <person name="Hadi M.Z."/>
            <person name="Hellsten U."/>
            <person name="Hildebrand M."/>
            <person name="Jenkins B.D."/>
            <person name="Jurka J."/>
            <person name="Kapitonov V.V."/>
            <person name="Kroger N."/>
            <person name="Lau W.W."/>
            <person name="Lane T.W."/>
            <person name="Larimer F.W."/>
            <person name="Lippmeier J.C."/>
            <person name="Lucas S."/>
            <person name="Medina M."/>
            <person name="Montsant A."/>
            <person name="Obornik M."/>
            <person name="Parker M.S."/>
            <person name="Palenik B."/>
            <person name="Pazour G.J."/>
            <person name="Richardson P.M."/>
            <person name="Rynearson T.A."/>
            <person name="Saito M.A."/>
            <person name="Schwartz D.C."/>
            <person name="Thamatrakoln K."/>
            <person name="Valentin K."/>
            <person name="Vardi A."/>
            <person name="Wilkerson F.P."/>
            <person name="Rokhsar D.S."/>
        </authorList>
    </citation>
    <scope>NUCLEOTIDE SEQUENCE [LARGE SCALE GENOMIC DNA]</scope>
    <source>
        <strain evidence="3 4">CCMP1335</strain>
    </source>
</reference>
<dbReference type="STRING" id="35128.B5YMQ6"/>
<dbReference type="OMA" id="SIARSHW"/>
<feature type="transmembrane region" description="Helical" evidence="2">
    <location>
        <begin position="6"/>
        <end position="27"/>
    </location>
</feature>
<dbReference type="AlphaFoldDB" id="B5YMQ6"/>
<dbReference type="InParanoid" id="B5YMQ6"/>
<reference evidence="3 4" key="2">
    <citation type="journal article" date="2008" name="Nature">
        <title>The Phaeodactylum genome reveals the evolutionary history of diatom genomes.</title>
        <authorList>
            <person name="Bowler C."/>
            <person name="Allen A.E."/>
            <person name="Badger J.H."/>
            <person name="Grimwood J."/>
            <person name="Jabbari K."/>
            <person name="Kuo A."/>
            <person name="Maheswari U."/>
            <person name="Martens C."/>
            <person name="Maumus F."/>
            <person name="Otillar R.P."/>
            <person name="Rayko E."/>
            <person name="Salamov A."/>
            <person name="Vandepoele K."/>
            <person name="Beszteri B."/>
            <person name="Gruber A."/>
            <person name="Heijde M."/>
            <person name="Katinka M."/>
            <person name="Mock T."/>
            <person name="Valentin K."/>
            <person name="Verret F."/>
            <person name="Berges J.A."/>
            <person name="Brownlee C."/>
            <person name="Cadoret J.P."/>
            <person name="Chiovitti A."/>
            <person name="Choi C.J."/>
            <person name="Coesel S."/>
            <person name="De Martino A."/>
            <person name="Detter J.C."/>
            <person name="Durkin C."/>
            <person name="Falciatore A."/>
            <person name="Fournet J."/>
            <person name="Haruta M."/>
            <person name="Huysman M.J."/>
            <person name="Jenkins B.D."/>
            <person name="Jiroutova K."/>
            <person name="Jorgensen R.E."/>
            <person name="Joubert Y."/>
            <person name="Kaplan A."/>
            <person name="Kroger N."/>
            <person name="Kroth P.G."/>
            <person name="La Roche J."/>
            <person name="Lindquist E."/>
            <person name="Lommer M."/>
            <person name="Martin-Jezequel V."/>
            <person name="Lopez P.J."/>
            <person name="Lucas S."/>
            <person name="Mangogna M."/>
            <person name="McGinnis K."/>
            <person name="Medlin L.K."/>
            <person name="Montsant A."/>
            <person name="Oudot-Le Secq M.P."/>
            <person name="Napoli C."/>
            <person name="Obornik M."/>
            <person name="Parker M.S."/>
            <person name="Petit J.L."/>
            <person name="Porcel B.M."/>
            <person name="Poulsen N."/>
            <person name="Robison M."/>
            <person name="Rychlewski L."/>
            <person name="Rynearson T.A."/>
            <person name="Schmutz J."/>
            <person name="Shapiro H."/>
            <person name="Siaut M."/>
            <person name="Stanley M."/>
            <person name="Sussman M.R."/>
            <person name="Taylor A.R."/>
            <person name="Vardi A."/>
            <person name="von Dassow P."/>
            <person name="Vyverman W."/>
            <person name="Willis A."/>
            <person name="Wyrwicz L.S."/>
            <person name="Rokhsar D.S."/>
            <person name="Weissenbach J."/>
            <person name="Armbrust E.V."/>
            <person name="Green B.R."/>
            <person name="Van de Peer Y."/>
            <person name="Grigoriev I.V."/>
        </authorList>
    </citation>
    <scope>NUCLEOTIDE SEQUENCE [LARGE SCALE GENOMIC DNA]</scope>
    <source>
        <strain evidence="3 4">CCMP1335</strain>
    </source>
</reference>